<dbReference type="CDD" id="cd07381">
    <property type="entry name" value="MPP_CapA"/>
    <property type="match status" value="1"/>
</dbReference>
<dbReference type="EMBL" id="QZDT01000027">
    <property type="protein sequence ID" value="NBJ93994.1"/>
    <property type="molecule type" value="Genomic_DNA"/>
</dbReference>
<dbReference type="OrthoDB" id="9810906at2"/>
<evidence type="ECO:0000259" key="3">
    <source>
        <dbReference type="SMART" id="SM00854"/>
    </source>
</evidence>
<dbReference type="PANTHER" id="PTHR33393:SF12">
    <property type="entry name" value="CAPSULE BIOSYNTHESIS PROTEIN CAPA"/>
    <property type="match status" value="1"/>
</dbReference>
<organism evidence="4 5">
    <name type="scientific">Parablautia muri</name>
    <dbReference type="NCBI Taxonomy" id="2320879"/>
    <lineage>
        <taxon>Bacteria</taxon>
        <taxon>Bacillati</taxon>
        <taxon>Bacillota</taxon>
        <taxon>Clostridia</taxon>
        <taxon>Lachnospirales</taxon>
        <taxon>Lachnospiraceae</taxon>
        <taxon>Parablautia</taxon>
    </lineage>
</organism>
<keyword evidence="2" id="KW-0472">Membrane</keyword>
<dbReference type="AlphaFoldDB" id="A0A9X5BH79"/>
<dbReference type="Pfam" id="PF09587">
    <property type="entry name" value="PGA_cap"/>
    <property type="match status" value="1"/>
</dbReference>
<reference evidence="4" key="1">
    <citation type="submission" date="2018-09" db="EMBL/GenBank/DDBJ databases">
        <title>Murine metabolic-syndrome-specific gut microbial biobank.</title>
        <authorList>
            <person name="Liu C."/>
        </authorList>
    </citation>
    <scope>NUCLEOTIDE SEQUENCE</scope>
    <source>
        <strain evidence="4">D42-62</strain>
    </source>
</reference>
<proteinExistence type="inferred from homology"/>
<feature type="transmembrane region" description="Helical" evidence="2">
    <location>
        <begin position="37"/>
        <end position="55"/>
    </location>
</feature>
<accession>A0A9X5BH79</accession>
<dbReference type="Gene3D" id="3.60.21.10">
    <property type="match status" value="1"/>
</dbReference>
<comment type="similarity">
    <text evidence="1">Belongs to the CapA family.</text>
</comment>
<sequence>MKSNITRRWHTLPATICSKCRSVFKSSLWTQKTFRSIMALACVGAVFYLAGNILIDKGLLLPKWITWESGTYYANPVPYQIILNHKAVNIFYDNAPIWTSPDDIKVQQVLSCDIDRDAEEELVLLCWKKGRFGSYKPFWVEEDEACWSQHIFVYEYDDGKVTPKWMSSYLGQNVARMDAIESLNANNGYHASQNILMLNSEQPLLQVGRLFLTDTDGLITRWVWDSWGFKKEDTDVSFAVFGDNLIHEAIYRYGLYHGESFDFLFENVRELINGCDISVINQETPLTDNPSLYSDYPRFGTPVSVGAALADAGFDVVTCATNHALDQGAHGVQTTKEFFDSHNILCLGIQAKCGSSHTLKDTPAFHQEDRRPYEIIEKNGIRFALFNYTYGTNGIRIPEENPYMVHLLDDEDEIRDDIQKARNEADFIIVFAHWGTENSQQTDPFQQKWAQIFLDSKVDVVIGTHPHTLQPYEMLTDDSCHEMLVFYSIGNFVSAQPEKACVKGGVASFTVSLTSTGYKVTEYALQPLIIVREDDGMYTVKPKSQ</sequence>
<dbReference type="InterPro" id="IPR029052">
    <property type="entry name" value="Metallo-depent_PP-like"/>
</dbReference>
<protein>
    <submittedName>
        <fullName evidence="4">CapA family protein</fullName>
    </submittedName>
</protein>
<evidence type="ECO:0000256" key="1">
    <source>
        <dbReference type="ARBA" id="ARBA00005662"/>
    </source>
</evidence>
<keyword evidence="2" id="KW-1133">Transmembrane helix</keyword>
<evidence type="ECO:0000313" key="5">
    <source>
        <dbReference type="Proteomes" id="UP001154420"/>
    </source>
</evidence>
<keyword evidence="5" id="KW-1185">Reference proteome</keyword>
<dbReference type="SMART" id="SM00854">
    <property type="entry name" value="PGA_cap"/>
    <property type="match status" value="1"/>
</dbReference>
<feature type="domain" description="Capsule synthesis protein CapA" evidence="3">
    <location>
        <begin position="237"/>
        <end position="496"/>
    </location>
</feature>
<dbReference type="SUPFAM" id="SSF56300">
    <property type="entry name" value="Metallo-dependent phosphatases"/>
    <property type="match status" value="1"/>
</dbReference>
<dbReference type="InterPro" id="IPR052169">
    <property type="entry name" value="CW_Biosynth-Accessory"/>
</dbReference>
<dbReference type="InterPro" id="IPR019079">
    <property type="entry name" value="Capsule_synth_CapA"/>
</dbReference>
<name>A0A9X5BH79_9FIRM</name>
<comment type="caution">
    <text evidence="4">The sequence shown here is derived from an EMBL/GenBank/DDBJ whole genome shotgun (WGS) entry which is preliminary data.</text>
</comment>
<dbReference type="RefSeq" id="WP_160561031.1">
    <property type="nucleotide sequence ID" value="NZ_QZDT01000027.1"/>
</dbReference>
<evidence type="ECO:0000256" key="2">
    <source>
        <dbReference type="SAM" id="Phobius"/>
    </source>
</evidence>
<evidence type="ECO:0000313" key="4">
    <source>
        <dbReference type="EMBL" id="NBJ93994.1"/>
    </source>
</evidence>
<dbReference type="PANTHER" id="PTHR33393">
    <property type="entry name" value="POLYGLUTAMINE SYNTHESIS ACCESSORY PROTEIN RV0574C-RELATED"/>
    <property type="match status" value="1"/>
</dbReference>
<dbReference type="Proteomes" id="UP001154420">
    <property type="component" value="Unassembled WGS sequence"/>
</dbReference>
<keyword evidence="2" id="KW-0812">Transmembrane</keyword>
<gene>
    <name evidence="4" type="ORF">D5281_15710</name>
</gene>